<evidence type="ECO:0000313" key="2">
    <source>
        <dbReference type="EMBL" id="BAO80032.1"/>
    </source>
</evidence>
<feature type="transmembrane region" description="Helical" evidence="1">
    <location>
        <begin position="6"/>
        <end position="28"/>
    </location>
</feature>
<dbReference type="Pfam" id="PF05437">
    <property type="entry name" value="AzlD"/>
    <property type="match status" value="1"/>
</dbReference>
<evidence type="ECO:0000256" key="1">
    <source>
        <dbReference type="SAM" id="Phobius"/>
    </source>
</evidence>
<proteinExistence type="predicted"/>
<name>A0A060NGH4_9BURK</name>
<sequence length="111" mass="12335">MFEIDWRTLLAIVALALVTVLTRGFFFLSERDWKLPHWAERGLQYAPIAALAAVVAPEVVMTQGQLIDTWKDARLFAAAAGVAWFFWRGGVLGTIVCGMAVFLPLRLGLGW</sequence>
<dbReference type="KEGG" id="cbaa:SRAA_0178"/>
<dbReference type="RefSeq" id="WP_045530404.1">
    <property type="nucleotide sequence ID" value="NZ_AP014568.1"/>
</dbReference>
<feature type="transmembrane region" description="Helical" evidence="1">
    <location>
        <begin position="75"/>
        <end position="103"/>
    </location>
</feature>
<keyword evidence="1" id="KW-0812">Transmembrane</keyword>
<evidence type="ECO:0000313" key="3">
    <source>
        <dbReference type="Proteomes" id="UP000067461"/>
    </source>
</evidence>
<keyword evidence="1" id="KW-0472">Membrane</keyword>
<keyword evidence="3" id="KW-1185">Reference proteome</keyword>
<reference evidence="2 3" key="1">
    <citation type="journal article" date="2014" name="Nat. Commun.">
        <title>Physiological and genomic features of highly alkaliphilic hydrogen-utilizing Betaproteobacteria from a continental serpentinizing site.</title>
        <authorList>
            <person name="Suzuki S."/>
            <person name="Kuenen J.G."/>
            <person name="Schipper K."/>
            <person name="van der Velde S."/>
            <person name="Ishii S."/>
            <person name="Wu A."/>
            <person name="Sorokin D.Y."/>
            <person name="Tenney A."/>
            <person name="Meng X.Y."/>
            <person name="Morrill P.L."/>
            <person name="Kamagata Y."/>
            <person name="Muyzer G."/>
            <person name="Nealson K.H."/>
        </authorList>
    </citation>
    <scope>NUCLEOTIDE SEQUENCE [LARGE SCALE GENOMIC DNA]</scope>
    <source>
        <strain evidence="2 3">A1</strain>
    </source>
</reference>
<keyword evidence="1" id="KW-1133">Transmembrane helix</keyword>
<dbReference type="STRING" id="1458425.SRAA_0178"/>
<dbReference type="AlphaFoldDB" id="A0A060NGH4"/>
<protein>
    <submittedName>
        <fullName evidence="2">Predicted membrane protein</fullName>
    </submittedName>
</protein>
<dbReference type="Proteomes" id="UP000067461">
    <property type="component" value="Chromosome"/>
</dbReference>
<dbReference type="InterPro" id="IPR008407">
    <property type="entry name" value="Brnchd-chn_aa_trnsp_AzlD"/>
</dbReference>
<dbReference type="EMBL" id="AP014568">
    <property type="protein sequence ID" value="BAO80032.1"/>
    <property type="molecule type" value="Genomic_DNA"/>
</dbReference>
<gene>
    <name evidence="2" type="ORF">SRAA_0178</name>
</gene>
<accession>A0A060NGH4</accession>
<organism evidence="2 3">
    <name type="scientific">Serpentinimonas raichei</name>
    <dbReference type="NCBI Taxonomy" id="1458425"/>
    <lineage>
        <taxon>Bacteria</taxon>
        <taxon>Pseudomonadati</taxon>
        <taxon>Pseudomonadota</taxon>
        <taxon>Betaproteobacteria</taxon>
        <taxon>Burkholderiales</taxon>
        <taxon>Comamonadaceae</taxon>
        <taxon>Serpentinimonas</taxon>
    </lineage>
</organism>
<dbReference type="HOGENOM" id="CLU_157896_1_2_4"/>